<evidence type="ECO:0000256" key="9">
    <source>
        <dbReference type="ARBA" id="ARBA00023136"/>
    </source>
</evidence>
<keyword evidence="14" id="KW-1185">Reference proteome</keyword>
<evidence type="ECO:0000313" key="14">
    <source>
        <dbReference type="Proteomes" id="UP001371218"/>
    </source>
</evidence>
<comment type="similarity">
    <text evidence="2 10">Belongs to the GSP K family.</text>
</comment>
<dbReference type="SUPFAM" id="SSF158544">
    <property type="entry name" value="GspK insert domain-like"/>
    <property type="match status" value="1"/>
</dbReference>
<evidence type="ECO:0000256" key="3">
    <source>
        <dbReference type="ARBA" id="ARBA00022448"/>
    </source>
</evidence>
<organism evidence="13 14">
    <name type="scientific">Ideonella lacteola</name>
    <dbReference type="NCBI Taxonomy" id="2984193"/>
    <lineage>
        <taxon>Bacteria</taxon>
        <taxon>Pseudomonadati</taxon>
        <taxon>Pseudomonadota</taxon>
        <taxon>Betaproteobacteria</taxon>
        <taxon>Burkholderiales</taxon>
        <taxon>Sphaerotilaceae</taxon>
        <taxon>Ideonella</taxon>
    </lineage>
</organism>
<evidence type="ECO:0000256" key="5">
    <source>
        <dbReference type="ARBA" id="ARBA00022519"/>
    </source>
</evidence>
<feature type="transmembrane region" description="Helical" evidence="11">
    <location>
        <begin position="12"/>
        <end position="35"/>
    </location>
</feature>
<evidence type="ECO:0000256" key="2">
    <source>
        <dbReference type="ARBA" id="ARBA00007246"/>
    </source>
</evidence>
<keyword evidence="4 10" id="KW-1003">Cell membrane</keyword>
<comment type="caution">
    <text evidence="13">The sequence shown here is derived from an EMBL/GenBank/DDBJ whole genome shotgun (WGS) entry which is preliminary data.</text>
</comment>
<dbReference type="PANTHER" id="PTHR38831">
    <property type="entry name" value="TYPE II SECRETION SYSTEM PROTEIN K"/>
    <property type="match status" value="1"/>
</dbReference>
<protein>
    <recommendedName>
        <fullName evidence="10">Type II secretion system protein K</fullName>
    </recommendedName>
</protein>
<sequence>MIQRPAVRRAQRGAAILLAMLIVTLVATLATGMVWQQWKGIEVESAERARSQATWLIEGATDWARIILRTDAQDRERGQVDSLNEPWNTPIKDVKLSDFLATDKNNTEDTGLEAFLSGQITDAQSRYNLKNLIVDDDAEAAKELAKLKRLCEVLGLPPETAIRIADGMKGADLAEDQLDDEEQVAPGAPLPPQRVQQLTWFGLDADAVRRLSPYVIILPGETPVNLLTAPPEVLVAVLDGLDRGSAERFAQKRLSVDVRGLDDIKPLLPDKVATQLSDAGNVGVSSNNFEILGELRYENFMLRELTLVTRRNLEVVVIRRERLPHE</sequence>
<keyword evidence="5 10" id="KW-0997">Cell inner membrane</keyword>
<accession>A0ABU9BTF6</accession>
<dbReference type="InterPro" id="IPR049031">
    <property type="entry name" value="T2SSK_SAM-like_1st"/>
</dbReference>
<evidence type="ECO:0000256" key="10">
    <source>
        <dbReference type="PIRNR" id="PIRNR002786"/>
    </source>
</evidence>
<evidence type="ECO:0000256" key="7">
    <source>
        <dbReference type="ARBA" id="ARBA00022927"/>
    </source>
</evidence>
<dbReference type="SUPFAM" id="SSF54523">
    <property type="entry name" value="Pili subunits"/>
    <property type="match status" value="1"/>
</dbReference>
<evidence type="ECO:0000256" key="11">
    <source>
        <dbReference type="SAM" id="Phobius"/>
    </source>
</evidence>
<gene>
    <name evidence="13" type="primary">gspK</name>
    <name evidence="13" type="ORF">AACH06_15210</name>
</gene>
<keyword evidence="9 10" id="KW-0472">Membrane</keyword>
<evidence type="ECO:0000256" key="8">
    <source>
        <dbReference type="ARBA" id="ARBA00022989"/>
    </source>
</evidence>
<dbReference type="Proteomes" id="UP001371218">
    <property type="component" value="Unassembled WGS sequence"/>
</dbReference>
<dbReference type="InterPro" id="IPR038072">
    <property type="entry name" value="GspK_central_sf"/>
</dbReference>
<dbReference type="PIRSF" id="PIRSF002786">
    <property type="entry name" value="XcpX"/>
    <property type="match status" value="1"/>
</dbReference>
<dbReference type="InterPro" id="IPR045584">
    <property type="entry name" value="Pilin-like"/>
</dbReference>
<name>A0ABU9BTF6_9BURK</name>
<comment type="subcellular location">
    <subcellularLocation>
        <location evidence="1 10">Cell inner membrane</location>
    </subcellularLocation>
</comment>
<dbReference type="NCBIfam" id="NF037980">
    <property type="entry name" value="T2SS_GspK"/>
    <property type="match status" value="1"/>
</dbReference>
<keyword evidence="7" id="KW-0653">Protein transport</keyword>
<evidence type="ECO:0000256" key="4">
    <source>
        <dbReference type="ARBA" id="ARBA00022475"/>
    </source>
</evidence>
<dbReference type="RefSeq" id="WP_341426588.1">
    <property type="nucleotide sequence ID" value="NZ_JBBUTG010000009.1"/>
</dbReference>
<dbReference type="Gene3D" id="3.30.1300.30">
    <property type="entry name" value="GSPII I/J protein-like"/>
    <property type="match status" value="1"/>
</dbReference>
<keyword evidence="3 10" id="KW-0813">Transport</keyword>
<keyword evidence="6 11" id="KW-0812">Transmembrane</keyword>
<evidence type="ECO:0000313" key="13">
    <source>
        <dbReference type="EMBL" id="MEK8032175.1"/>
    </source>
</evidence>
<feature type="domain" description="T2SS protein K first SAM-like" evidence="12">
    <location>
        <begin position="125"/>
        <end position="219"/>
    </location>
</feature>
<reference evidence="13 14" key="1">
    <citation type="submission" date="2024-04" db="EMBL/GenBank/DDBJ databases">
        <title>Novel species of the genus Ideonella isolated from streams.</title>
        <authorList>
            <person name="Lu H."/>
        </authorList>
    </citation>
    <scope>NUCLEOTIDE SEQUENCE [LARGE SCALE GENOMIC DNA]</scope>
    <source>
        <strain evidence="13 14">DXS29W</strain>
    </source>
</reference>
<evidence type="ECO:0000259" key="12">
    <source>
        <dbReference type="Pfam" id="PF21687"/>
    </source>
</evidence>
<dbReference type="EMBL" id="JBBUTG010000009">
    <property type="protein sequence ID" value="MEK8032175.1"/>
    <property type="molecule type" value="Genomic_DNA"/>
</dbReference>
<dbReference type="InterPro" id="IPR005628">
    <property type="entry name" value="GspK"/>
</dbReference>
<dbReference type="PANTHER" id="PTHR38831:SF1">
    <property type="entry name" value="TYPE II SECRETION SYSTEM PROTEIN K-RELATED"/>
    <property type="match status" value="1"/>
</dbReference>
<dbReference type="Pfam" id="PF21687">
    <property type="entry name" value="T2SSK_1st"/>
    <property type="match status" value="1"/>
</dbReference>
<evidence type="ECO:0000256" key="1">
    <source>
        <dbReference type="ARBA" id="ARBA00004533"/>
    </source>
</evidence>
<proteinExistence type="inferred from homology"/>
<evidence type="ECO:0000256" key="6">
    <source>
        <dbReference type="ARBA" id="ARBA00022692"/>
    </source>
</evidence>
<keyword evidence="8 11" id="KW-1133">Transmembrane helix</keyword>